<dbReference type="FunFam" id="2.40.50.700:FF:000003">
    <property type="entry name" value="DIS3-like exonuclease 2"/>
    <property type="match status" value="1"/>
</dbReference>
<reference evidence="14" key="1">
    <citation type="journal article" date="2015" name="Nat. Genet.">
        <title>The genome and transcriptome of the zoonotic hookworm Ancylostoma ceylanicum identify infection-specific gene families.</title>
        <authorList>
            <person name="Schwarz E.M."/>
            <person name="Hu Y."/>
            <person name="Antoshechkin I."/>
            <person name="Miller M.M."/>
            <person name="Sternberg P.W."/>
            <person name="Aroian R.V."/>
        </authorList>
    </citation>
    <scope>NUCLEOTIDE SEQUENCE</scope>
    <source>
        <strain evidence="14">HY135</strain>
    </source>
</reference>
<evidence type="ECO:0000256" key="11">
    <source>
        <dbReference type="SAM" id="MobiDB-lite"/>
    </source>
</evidence>
<feature type="domain" description="RNB" evidence="12">
    <location>
        <begin position="813"/>
        <end position="1169"/>
    </location>
</feature>
<comment type="caution">
    <text evidence="13">The sequence shown here is derived from an EMBL/GenBank/DDBJ whole genome shotgun (WGS) entry which is preliminary data.</text>
</comment>
<dbReference type="Pfam" id="PF00773">
    <property type="entry name" value="RNB"/>
    <property type="match status" value="1"/>
</dbReference>
<feature type="region of interest" description="Disordered" evidence="11">
    <location>
        <begin position="48"/>
        <end position="119"/>
    </location>
</feature>
<dbReference type="GO" id="GO:0006402">
    <property type="term" value="P:mRNA catabolic process"/>
    <property type="evidence" value="ECO:0007669"/>
    <property type="project" value="TreeGrafter"/>
</dbReference>
<accession>A0A016SIK9</accession>
<dbReference type="GO" id="GO:0008266">
    <property type="term" value="F:poly(U) RNA binding"/>
    <property type="evidence" value="ECO:0007669"/>
    <property type="project" value="UniProtKB-ARBA"/>
</dbReference>
<dbReference type="PROSITE" id="PS01175">
    <property type="entry name" value="RIBONUCLEASE_II"/>
    <property type="match status" value="1"/>
</dbReference>
<dbReference type="PANTHER" id="PTHR23355">
    <property type="entry name" value="RIBONUCLEASE"/>
    <property type="match status" value="1"/>
</dbReference>
<evidence type="ECO:0000256" key="4">
    <source>
        <dbReference type="ARBA" id="ARBA00022722"/>
    </source>
</evidence>
<dbReference type="InterPro" id="IPR041505">
    <property type="entry name" value="Dis3_CSD2"/>
</dbReference>
<dbReference type="InterPro" id="IPR001900">
    <property type="entry name" value="RNase_II/R"/>
</dbReference>
<keyword evidence="9" id="KW-0694">RNA-binding</keyword>
<comment type="subcellular location">
    <subcellularLocation>
        <location evidence="1">Cytoplasm</location>
    </subcellularLocation>
</comment>
<dbReference type="GO" id="GO:0046872">
    <property type="term" value="F:metal ion binding"/>
    <property type="evidence" value="ECO:0007669"/>
    <property type="project" value="UniProtKB-KW"/>
</dbReference>
<evidence type="ECO:0000256" key="1">
    <source>
        <dbReference type="ARBA" id="ARBA00004496"/>
    </source>
</evidence>
<dbReference type="InterPro" id="IPR022966">
    <property type="entry name" value="RNase_II/R_CS"/>
</dbReference>
<dbReference type="GO" id="GO:0000932">
    <property type="term" value="C:P-body"/>
    <property type="evidence" value="ECO:0007669"/>
    <property type="project" value="TreeGrafter"/>
</dbReference>
<evidence type="ECO:0000256" key="9">
    <source>
        <dbReference type="ARBA" id="ARBA00022884"/>
    </source>
</evidence>
<protein>
    <recommendedName>
        <fullName evidence="12">RNB domain-containing protein</fullName>
    </recommendedName>
</protein>
<gene>
    <name evidence="13" type="primary">Acey_s0219.g2479</name>
    <name evidence="13" type="ORF">Y032_0219g2479</name>
</gene>
<dbReference type="InterPro" id="IPR041093">
    <property type="entry name" value="Dis3l2-like_C"/>
</dbReference>
<dbReference type="Gene3D" id="2.40.50.690">
    <property type="match status" value="1"/>
</dbReference>
<evidence type="ECO:0000313" key="14">
    <source>
        <dbReference type="Proteomes" id="UP000024635"/>
    </source>
</evidence>
<feature type="compositionally biased region" description="Basic residues" evidence="11">
    <location>
        <begin position="104"/>
        <end position="116"/>
    </location>
</feature>
<name>A0A016SIK9_9BILA</name>
<dbReference type="STRING" id="53326.A0A016SIK9"/>
<evidence type="ECO:0000256" key="10">
    <source>
        <dbReference type="RuleBase" id="RU003901"/>
    </source>
</evidence>
<evidence type="ECO:0000256" key="7">
    <source>
        <dbReference type="ARBA" id="ARBA00022839"/>
    </source>
</evidence>
<evidence type="ECO:0000313" key="13">
    <source>
        <dbReference type="EMBL" id="EYB90523.1"/>
    </source>
</evidence>
<evidence type="ECO:0000256" key="6">
    <source>
        <dbReference type="ARBA" id="ARBA00022801"/>
    </source>
</evidence>
<feature type="region of interest" description="Disordered" evidence="11">
    <location>
        <begin position="340"/>
        <end position="404"/>
    </location>
</feature>
<proteinExistence type="inferred from homology"/>
<feature type="compositionally biased region" description="Polar residues" evidence="11">
    <location>
        <begin position="91"/>
        <end position="103"/>
    </location>
</feature>
<keyword evidence="8" id="KW-0460">Magnesium</keyword>
<dbReference type="Pfam" id="PF17849">
    <property type="entry name" value="OB_Dis3"/>
    <property type="match status" value="1"/>
</dbReference>
<dbReference type="Gene3D" id="2.40.50.140">
    <property type="entry name" value="Nucleic acid-binding proteins"/>
    <property type="match status" value="1"/>
</dbReference>
<feature type="compositionally biased region" description="Basic residues" evidence="11">
    <location>
        <begin position="60"/>
        <end position="71"/>
    </location>
</feature>
<evidence type="ECO:0000256" key="2">
    <source>
        <dbReference type="ARBA" id="ARBA00005785"/>
    </source>
</evidence>
<dbReference type="PANTHER" id="PTHR23355:SF9">
    <property type="entry name" value="DIS3-LIKE EXONUCLEASE 2"/>
    <property type="match status" value="1"/>
</dbReference>
<dbReference type="Proteomes" id="UP000024635">
    <property type="component" value="Unassembled WGS sequence"/>
</dbReference>
<evidence type="ECO:0000259" key="12">
    <source>
        <dbReference type="SMART" id="SM00955"/>
    </source>
</evidence>
<evidence type="ECO:0000256" key="8">
    <source>
        <dbReference type="ARBA" id="ARBA00022842"/>
    </source>
</evidence>
<dbReference type="SUPFAM" id="SSF50249">
    <property type="entry name" value="Nucleic acid-binding proteins"/>
    <property type="match status" value="2"/>
</dbReference>
<dbReference type="SMART" id="SM00955">
    <property type="entry name" value="RNB"/>
    <property type="match status" value="1"/>
</dbReference>
<dbReference type="InterPro" id="IPR033771">
    <property type="entry name" value="Rrp44_CSD1"/>
</dbReference>
<dbReference type="Gene3D" id="2.40.50.700">
    <property type="match status" value="1"/>
</dbReference>
<dbReference type="OrthoDB" id="372421at2759"/>
<keyword evidence="14" id="KW-1185">Reference proteome</keyword>
<dbReference type="EMBL" id="JARK01001555">
    <property type="protein sequence ID" value="EYB90523.1"/>
    <property type="molecule type" value="Genomic_DNA"/>
</dbReference>
<organism evidence="13 14">
    <name type="scientific">Ancylostoma ceylanicum</name>
    <dbReference type="NCBI Taxonomy" id="53326"/>
    <lineage>
        <taxon>Eukaryota</taxon>
        <taxon>Metazoa</taxon>
        <taxon>Ecdysozoa</taxon>
        <taxon>Nematoda</taxon>
        <taxon>Chromadorea</taxon>
        <taxon>Rhabditida</taxon>
        <taxon>Rhabditina</taxon>
        <taxon>Rhabditomorpha</taxon>
        <taxon>Strongyloidea</taxon>
        <taxon>Ancylostomatidae</taxon>
        <taxon>Ancylostomatinae</taxon>
        <taxon>Ancylostoma</taxon>
    </lineage>
</organism>
<keyword evidence="4" id="KW-0540">Nuclease</keyword>
<dbReference type="InterPro" id="IPR012340">
    <property type="entry name" value="NA-bd_OB-fold"/>
</dbReference>
<keyword evidence="7" id="KW-0269">Exonuclease</keyword>
<sequence>MLGRAITSQHEKIVSNVLAQAAFPNGGCGRHSAPGTWLALLAMPEVKSAEPSSSSTSHATTKKKRGFKRSAKSKDSKKSAMPNTKIIDSPDMTTECSKENSISQKKRRHSKKKTKEKLKEVSQDKAVHILQVGYSIPSDATVMTAALPINTIVIVVGNNIQIKAGSSPPTHTANPSGNALLEELQNKVRTGKVPVNEVMGPGYGQQSGAVKSQSNASIGRSILQRLVGNNVDPEAIFSAALRQMPQVPGFPSIVHRPDSGPHATVFRPELFKTTMEAYATAAAQCGSDIFSAFRRFCFGSHSLGGNGTYCRDSRQCGRGSLSPDFLLPWVNFSPMFPLDRNMSAGQRPPSSSHPHHMQYNHPPLYKSPQGGVSYHGATPPRRTVSTGSANYRSQNSYPSTRTNASMSMYQNSNQSIGVTNNQKTRKPYFMPYMSLEAVTRGLANGDLVKGSLRVNQRNYEESYVDNPDADDQLDLLILGVHDRNRALHGDVVVVRIKERMNWVIRENLYQAWRAGHLNVSRDDNGQPITIPPVAAPKPDDLVEVSIGGLSDPHIRKANLNLTIPPNKDRKYSRQAMVIIGAQLEIARREYMSGQNLTTPIIHPSLPSPEVQKVIDSLSIGRMADFTASASSQLARKILNVPKRTQTTSTGKRSAYRTLSEMPDEDWGVPDVCLQKTAEVMYIMEMKNCRAAMGQLKVMTDGNRNWALFSPTDSRMPRMMIPADQLPSGFFERPQDFAKFIFVARMVEWQATAQFARGKLERTLGLAGDVEAETEGLLFANNVDTREFSVSVMHCLPIVESKQWTIDEKEFKYRRDLRDNVTFTISGNNSLELDDALSIEEISDCDGNGTPGFEIGVHIADVSHFVFDNTELDAWAANRACTVNLVHKSIPMLPRVLTEDICSLIPGKDRLAFSVMWKIDKNGTVLDEWFGRTIIRSRVHLGYDHVQGFIEDPDKTLVEEDYPEIHDGVSLPEIRRKVMQLHMLARRLRSTRVKNGALRIEQPKLVFSLNEETKMPYAVKAEEPQDSHKLVKEFMLLANIAVATKIESHFPRTAFLRRHSPPKQKVLREVLEVCEKIGFPLDAASSARLASSLSKFQGGNSLLQSINQVLSMLLAKPMQSGYYMCAGSAKKKEEYHHYALNVPLYTHFTSPLRRYADIIVHRQLAAALGYCPPMDKTKDDLERLAQHCNDKKLAAKAVSDSSDDTFFGLVVKQNGPIEARGVVISVMDASFDVLVLKYGVVKRVYVNRLDMARDPIFIDGPPAQLTLFWNPPMSTLQERNNAAIEQTIQMCTVVDVILTALPEPTKYQALIRMRPQWETHTLLELMEGKE</sequence>
<comment type="similarity">
    <text evidence="2 10">Belongs to the RNR ribonuclease family.</text>
</comment>
<keyword evidence="6" id="KW-0378">Hydrolase</keyword>
<evidence type="ECO:0000256" key="3">
    <source>
        <dbReference type="ARBA" id="ARBA00022490"/>
    </source>
</evidence>
<feature type="compositionally biased region" description="Low complexity" evidence="11">
    <location>
        <begin position="49"/>
        <end position="59"/>
    </location>
</feature>
<keyword evidence="3" id="KW-0963">Cytoplasm</keyword>
<dbReference type="GO" id="GO:0000175">
    <property type="term" value="F:3'-5'-RNA exonuclease activity"/>
    <property type="evidence" value="ECO:0007669"/>
    <property type="project" value="TreeGrafter"/>
</dbReference>
<dbReference type="GO" id="GO:0010587">
    <property type="term" value="P:miRNA catabolic process"/>
    <property type="evidence" value="ECO:0007669"/>
    <property type="project" value="TreeGrafter"/>
</dbReference>
<keyword evidence="5" id="KW-0479">Metal-binding</keyword>
<evidence type="ECO:0000256" key="5">
    <source>
        <dbReference type="ARBA" id="ARBA00022723"/>
    </source>
</evidence>
<dbReference type="InterPro" id="IPR050180">
    <property type="entry name" value="RNR_Ribonuclease"/>
</dbReference>
<feature type="compositionally biased region" description="Polar residues" evidence="11">
    <location>
        <begin position="383"/>
        <end position="404"/>
    </location>
</feature>
<dbReference type="Pfam" id="PF17216">
    <property type="entry name" value="Rrp44_CSD1"/>
    <property type="match status" value="1"/>
</dbReference>
<dbReference type="Pfam" id="PF17877">
    <property type="entry name" value="Dis3l2_C_term"/>
    <property type="match status" value="1"/>
</dbReference>